<protein>
    <submittedName>
        <fullName evidence="1">Uncharacterized protein</fullName>
    </submittedName>
</protein>
<dbReference type="AlphaFoldDB" id="A0A6P1DPT7"/>
<evidence type="ECO:0000313" key="1">
    <source>
        <dbReference type="EMBL" id="NEX19929.1"/>
    </source>
</evidence>
<dbReference type="Proteomes" id="UP000471640">
    <property type="component" value="Unassembled WGS sequence"/>
</dbReference>
<organism evidence="1 2">
    <name type="scientific">Thiorhodococcus mannitoliphagus</name>
    <dbReference type="NCBI Taxonomy" id="329406"/>
    <lineage>
        <taxon>Bacteria</taxon>
        <taxon>Pseudomonadati</taxon>
        <taxon>Pseudomonadota</taxon>
        <taxon>Gammaproteobacteria</taxon>
        <taxon>Chromatiales</taxon>
        <taxon>Chromatiaceae</taxon>
        <taxon>Thiorhodococcus</taxon>
    </lineage>
</organism>
<name>A0A6P1DPT7_9GAMM</name>
<gene>
    <name evidence="1" type="ORF">G3480_06320</name>
</gene>
<accession>A0A6P1DPT7</accession>
<comment type="caution">
    <text evidence="1">The sequence shown here is derived from an EMBL/GenBank/DDBJ whole genome shotgun (WGS) entry which is preliminary data.</text>
</comment>
<reference evidence="2" key="1">
    <citation type="journal article" date="2020" name="Microbiol. Resour. Announc.">
        <title>Draft Genome Sequences of Thiorhodococcus mannitoliphagus and Thiorhodococcus minor, Purple Sulfur Photosynthetic Bacteria in the Gammaproteobacterial Family Chromatiaceae.</title>
        <authorList>
            <person name="Aviles F.A."/>
            <person name="Meyer T.E."/>
            <person name="Kyndt J.A."/>
        </authorList>
    </citation>
    <scope>NUCLEOTIDE SEQUENCE [LARGE SCALE GENOMIC DNA]</scope>
    <source>
        <strain evidence="2">DSM 18266</strain>
    </source>
</reference>
<reference evidence="1 2" key="2">
    <citation type="submission" date="2020-02" db="EMBL/GenBank/DDBJ databases">
        <title>Genome sequences of Thiorhodococcus mannitoliphagus and Thiorhodococcus minor, purple sulfur photosynthetic bacteria in the gammaproteobacterial family, Chromatiaceae.</title>
        <authorList>
            <person name="Aviles F.A."/>
            <person name="Meyer T.E."/>
            <person name="Kyndt J.A."/>
        </authorList>
    </citation>
    <scope>NUCLEOTIDE SEQUENCE [LARGE SCALE GENOMIC DNA]</scope>
    <source>
        <strain evidence="1 2">DSM 18266</strain>
    </source>
</reference>
<dbReference type="EMBL" id="JAAIJR010000018">
    <property type="protein sequence ID" value="NEX19929.1"/>
    <property type="molecule type" value="Genomic_DNA"/>
</dbReference>
<dbReference type="RefSeq" id="WP_164652833.1">
    <property type="nucleotide sequence ID" value="NZ_JAAIJR010000018.1"/>
</dbReference>
<proteinExistence type="predicted"/>
<evidence type="ECO:0000313" key="2">
    <source>
        <dbReference type="Proteomes" id="UP000471640"/>
    </source>
</evidence>
<keyword evidence="2" id="KW-1185">Reference proteome</keyword>
<sequence length="69" mass="7544">MNAIEFQAVAHDGVLDIPPEHRGVLDGKKVRVVLVDAEPQNSDANETIFSRLRKVKIQGPADLSTNHDA</sequence>